<evidence type="ECO:0000256" key="1">
    <source>
        <dbReference type="SAM" id="Phobius"/>
    </source>
</evidence>
<organism evidence="2 3">
    <name type="scientific">Caproicibacterium argilliputei</name>
    <dbReference type="NCBI Taxonomy" id="3030016"/>
    <lineage>
        <taxon>Bacteria</taxon>
        <taxon>Bacillati</taxon>
        <taxon>Bacillota</taxon>
        <taxon>Clostridia</taxon>
        <taxon>Eubacteriales</taxon>
        <taxon>Oscillospiraceae</taxon>
        <taxon>Caproicibacterium</taxon>
    </lineage>
</organism>
<feature type="transmembrane region" description="Helical" evidence="1">
    <location>
        <begin position="77"/>
        <end position="97"/>
    </location>
</feature>
<reference evidence="2 3" key="2">
    <citation type="submission" date="2024-06" db="EMBL/GenBank/DDBJ databases">
        <title>Caproicibacterium argilliputei sp. nov, a novel caproic acid producing anaerobic bacterium isolated from pit mud.</title>
        <authorList>
            <person name="Xia S."/>
        </authorList>
    </citation>
    <scope>NUCLEOTIDE SEQUENCE [LARGE SCALE GENOMIC DNA]</scope>
    <source>
        <strain evidence="2 3">ZCY20-5</strain>
    </source>
</reference>
<feature type="transmembrane region" description="Helical" evidence="1">
    <location>
        <begin position="143"/>
        <end position="168"/>
    </location>
</feature>
<keyword evidence="3" id="KW-1185">Reference proteome</keyword>
<keyword evidence="1" id="KW-0472">Membrane</keyword>
<protein>
    <submittedName>
        <fullName evidence="2">ECF transporter S component</fullName>
    </submittedName>
</protein>
<feature type="transmembrane region" description="Helical" evidence="1">
    <location>
        <begin position="42"/>
        <end position="65"/>
    </location>
</feature>
<sequence>MKQLSSVKKSILTALCIALCVVLPLAFHAVPDGGTIYSPMHLPVLLCGLVCGWPFGLLCGVAGPLLSSLLTQMPPAAYLPAMLVELAAYGVLSGLLMQWVHTGKRTADLYISLLGAMVGGRLLAGAAKALFFAAGSYSLSAWAAAYFVVSLPGMILQLILLPVLYTALEKSALIPPRYAKRQNIGKA</sequence>
<name>A0AA97H2N0_9FIRM</name>
<dbReference type="KEGG" id="carl:PXC00_02950"/>
<dbReference type="InterPro" id="IPR024529">
    <property type="entry name" value="ECF_trnsprt_substrate-spec"/>
</dbReference>
<gene>
    <name evidence="2" type="ORF">PXC00_02950</name>
</gene>
<dbReference type="EMBL" id="CP135996">
    <property type="protein sequence ID" value="WOC32850.1"/>
    <property type="molecule type" value="Genomic_DNA"/>
</dbReference>
<dbReference type="Pfam" id="PF12822">
    <property type="entry name" value="ECF_trnsprt"/>
    <property type="match status" value="1"/>
</dbReference>
<reference evidence="3" key="1">
    <citation type="submission" date="2024-06" db="EMBL/GenBank/DDBJ databases">
        <title>Caproicibacterium argilliputei sp. nov, a novel caproic acid producing anaerobic bacterium isolated from pit mud.</title>
        <authorList>
            <person name="Zeng C."/>
        </authorList>
    </citation>
    <scope>NUCLEOTIDE SEQUENCE [LARGE SCALE GENOMIC DNA]</scope>
    <source>
        <strain evidence="3">ZCY20-5</strain>
    </source>
</reference>
<dbReference type="RefSeq" id="WP_275845999.1">
    <property type="nucleotide sequence ID" value="NZ_CP135996.1"/>
</dbReference>
<accession>A0AA97H2N0</accession>
<dbReference type="Proteomes" id="UP001300604">
    <property type="component" value="Chromosome"/>
</dbReference>
<feature type="transmembrane region" description="Helical" evidence="1">
    <location>
        <begin position="109"/>
        <end position="131"/>
    </location>
</feature>
<feature type="transmembrane region" description="Helical" evidence="1">
    <location>
        <begin position="12"/>
        <end position="30"/>
    </location>
</feature>
<dbReference type="AlphaFoldDB" id="A0AA97H2N0"/>
<evidence type="ECO:0000313" key="2">
    <source>
        <dbReference type="EMBL" id="WOC32850.1"/>
    </source>
</evidence>
<evidence type="ECO:0000313" key="3">
    <source>
        <dbReference type="Proteomes" id="UP001300604"/>
    </source>
</evidence>
<dbReference type="Gene3D" id="1.10.1760.20">
    <property type="match status" value="1"/>
</dbReference>
<proteinExistence type="predicted"/>
<dbReference type="GO" id="GO:0022857">
    <property type="term" value="F:transmembrane transporter activity"/>
    <property type="evidence" value="ECO:0007669"/>
    <property type="project" value="InterPro"/>
</dbReference>
<keyword evidence="1" id="KW-1133">Transmembrane helix</keyword>
<keyword evidence="1" id="KW-0812">Transmembrane</keyword>